<dbReference type="PANTHER" id="PTHR34203">
    <property type="entry name" value="METHYLTRANSFERASE, FKBM FAMILY PROTEIN"/>
    <property type="match status" value="1"/>
</dbReference>
<dbReference type="Gene3D" id="3.40.50.150">
    <property type="entry name" value="Vaccinia Virus protein VP39"/>
    <property type="match status" value="1"/>
</dbReference>
<gene>
    <name evidence="2" type="ORF">CG716_25670</name>
</gene>
<dbReference type="EMBL" id="NOZR01000030">
    <property type="protein sequence ID" value="OYN75271.1"/>
    <property type="molecule type" value="Genomic_DNA"/>
</dbReference>
<comment type="caution">
    <text evidence="2">The sequence shown here is derived from an EMBL/GenBank/DDBJ whole genome shotgun (WGS) entry which is preliminary data.</text>
</comment>
<organism evidence="2 3">
    <name type="scientific">Mycolicibacterium sphagni</name>
    <dbReference type="NCBI Taxonomy" id="1786"/>
    <lineage>
        <taxon>Bacteria</taxon>
        <taxon>Bacillati</taxon>
        <taxon>Actinomycetota</taxon>
        <taxon>Actinomycetes</taxon>
        <taxon>Mycobacteriales</taxon>
        <taxon>Mycobacteriaceae</taxon>
        <taxon>Mycolicibacterium</taxon>
    </lineage>
</organism>
<dbReference type="InterPro" id="IPR029063">
    <property type="entry name" value="SAM-dependent_MTases_sf"/>
</dbReference>
<accession>A0A255D9H5</accession>
<protein>
    <recommendedName>
        <fullName evidence="1">Methyltransferase FkbM domain-containing protein</fullName>
    </recommendedName>
</protein>
<dbReference type="OrthoDB" id="5679686at2"/>
<dbReference type="AlphaFoldDB" id="A0A255D9H5"/>
<dbReference type="InterPro" id="IPR006342">
    <property type="entry name" value="FkbM_mtfrase"/>
</dbReference>
<sequence length="347" mass="38407">MVSPHLAVADPWERSVVLRFVVTCLHFTRAAVMRLRTSKRRVPVLEKLIRTALFLPLYIPAALILRGAARLNISTTLPRSTQLGFAMMCRITDMIGGYIWIFGEWEPDLTRFIASRLRDGDVFIDVGANVGYYSMLAARSVGGRGAVVAVEASPAMFDDLSANTQADALGDRVRLVNKAAAATSGTVTVFSGPSHNVGMSTTLPTRGLHAESTVEAMPLDQILTIDEIAATRIIKIDVEGAEPDVLAGMSNLIESLRPDAEIAIELSPQWWPNPDVEPIDVLRPFISAGFNVYKMTNDYSPWRYLWPNDVKNPTRVHEDYLTKRVARLDLVLSRHNGDSLDIEAQHR</sequence>
<evidence type="ECO:0000313" key="3">
    <source>
        <dbReference type="Proteomes" id="UP000216063"/>
    </source>
</evidence>
<dbReference type="SUPFAM" id="SSF53335">
    <property type="entry name" value="S-adenosyl-L-methionine-dependent methyltransferases"/>
    <property type="match status" value="1"/>
</dbReference>
<reference evidence="2 3" key="1">
    <citation type="submission" date="2017-07" db="EMBL/GenBank/DDBJ databases">
        <title>The new phylogeny of genus Mycobacterium.</title>
        <authorList>
            <person name="Tortoli E."/>
            <person name="Trovato A."/>
            <person name="Cirillo D.M."/>
        </authorList>
    </citation>
    <scope>NUCLEOTIDE SEQUENCE [LARGE SCALE GENOMIC DNA]</scope>
    <source>
        <strain evidence="2 3">ATCC 33027</strain>
    </source>
</reference>
<proteinExistence type="predicted"/>
<dbReference type="RefSeq" id="WP_094483963.1">
    <property type="nucleotide sequence ID" value="NZ_NOZR01000030.1"/>
</dbReference>
<evidence type="ECO:0000259" key="1">
    <source>
        <dbReference type="Pfam" id="PF05050"/>
    </source>
</evidence>
<dbReference type="Proteomes" id="UP000216063">
    <property type="component" value="Unassembled WGS sequence"/>
</dbReference>
<dbReference type="InterPro" id="IPR052514">
    <property type="entry name" value="SAM-dependent_MTase"/>
</dbReference>
<evidence type="ECO:0000313" key="2">
    <source>
        <dbReference type="EMBL" id="OYN75271.1"/>
    </source>
</evidence>
<feature type="domain" description="Methyltransferase FkbM" evidence="1">
    <location>
        <begin position="125"/>
        <end position="273"/>
    </location>
</feature>
<keyword evidence="3" id="KW-1185">Reference proteome</keyword>
<dbReference type="Pfam" id="PF05050">
    <property type="entry name" value="Methyltransf_21"/>
    <property type="match status" value="1"/>
</dbReference>
<dbReference type="NCBIfam" id="TIGR01444">
    <property type="entry name" value="fkbM_fam"/>
    <property type="match status" value="1"/>
</dbReference>
<dbReference type="PANTHER" id="PTHR34203:SF15">
    <property type="entry name" value="SLL1173 PROTEIN"/>
    <property type="match status" value="1"/>
</dbReference>
<name>A0A255D9H5_9MYCO</name>